<proteinExistence type="predicted"/>
<evidence type="ECO:0000313" key="2">
    <source>
        <dbReference type="Proteomes" id="UP000266067"/>
    </source>
</evidence>
<dbReference type="Proteomes" id="UP000266067">
    <property type="component" value="Unassembled WGS sequence"/>
</dbReference>
<dbReference type="AlphaFoldDB" id="A0A3A1N343"/>
<evidence type="ECO:0000313" key="1">
    <source>
        <dbReference type="EMBL" id="RIV30321.1"/>
    </source>
</evidence>
<name>A0A3A1N343_9FLAO</name>
<sequence length="198" mass="23247">MEETARLFNWEEGNSNTIFRSYFFSELLNTISNQDSTPILDSFIPEKRTEIGKEYEVLEVVLKKFPAINDSVSWEQLIDFKSDSDSKRNFLALRNWMIEISKGNYTSMEIGEKLDYLYAEYESHLKRHNLKTNFGVIKTFAITSSEKLEDLVRIKRSKAIKTGFELFEKKSRLTSIESNAPGKEIGYFYDVEQRFKKK</sequence>
<dbReference type="OrthoDB" id="1494975at2"/>
<reference evidence="1 2" key="1">
    <citation type="submission" date="2018-08" db="EMBL/GenBank/DDBJ databases">
        <title>Proposal of Muricauda 72 sp.nov. and Muricauda NH166 sp.nov., isolated from seawater.</title>
        <authorList>
            <person name="Cheng H."/>
            <person name="Wu Y.-H."/>
            <person name="Guo L.-L."/>
            <person name="Xu X.-W."/>
        </authorList>
    </citation>
    <scope>NUCLEOTIDE SEQUENCE [LARGE SCALE GENOMIC DNA]</scope>
    <source>
        <strain evidence="1 2">KCTC 22173</strain>
    </source>
</reference>
<accession>A0A3A1N343</accession>
<comment type="caution">
    <text evidence="1">The sequence shown here is derived from an EMBL/GenBank/DDBJ whole genome shotgun (WGS) entry which is preliminary data.</text>
</comment>
<keyword evidence="2" id="KW-1185">Reference proteome</keyword>
<organism evidence="1 2">
    <name type="scientific">Flagellimonas lutimaris</name>
    <dbReference type="NCBI Taxonomy" id="475082"/>
    <lineage>
        <taxon>Bacteria</taxon>
        <taxon>Pseudomonadati</taxon>
        <taxon>Bacteroidota</taxon>
        <taxon>Flavobacteriia</taxon>
        <taxon>Flavobacteriales</taxon>
        <taxon>Flavobacteriaceae</taxon>
        <taxon>Flagellimonas</taxon>
    </lineage>
</organism>
<dbReference type="EMBL" id="QXFH01000077">
    <property type="protein sequence ID" value="RIV30321.1"/>
    <property type="molecule type" value="Genomic_DNA"/>
</dbReference>
<dbReference type="RefSeq" id="WP_119608882.1">
    <property type="nucleotide sequence ID" value="NZ_QXFH01000077.1"/>
</dbReference>
<protein>
    <submittedName>
        <fullName evidence="1">Uncharacterized protein</fullName>
    </submittedName>
</protein>
<gene>
    <name evidence="1" type="ORF">D2V08_14525</name>
</gene>